<evidence type="ECO:0000313" key="2">
    <source>
        <dbReference type="Proteomes" id="UP001500604"/>
    </source>
</evidence>
<name>A0ABP8V965_9GAMM</name>
<dbReference type="Proteomes" id="UP001500604">
    <property type="component" value="Unassembled WGS sequence"/>
</dbReference>
<sequence>MASDTSLNPHIRDNHSDLQALTRSAIRRYGDFAPNTIEGEAALMFVELANMIVDEINQHPYWLDDPIEYYTHMTDARPIPDMIITNGLLFQYSLQQGSPKSNLYGPMFYQTMNKRLYQKNFGTGKIALQVHDR</sequence>
<dbReference type="RefSeq" id="WP_345199133.1">
    <property type="nucleotide sequence ID" value="NZ_BAABFL010000477.1"/>
</dbReference>
<organism evidence="1 2">
    <name type="scientific">Kistimonas scapharcae</name>
    <dbReference type="NCBI Taxonomy" id="1036133"/>
    <lineage>
        <taxon>Bacteria</taxon>
        <taxon>Pseudomonadati</taxon>
        <taxon>Pseudomonadota</taxon>
        <taxon>Gammaproteobacteria</taxon>
        <taxon>Oceanospirillales</taxon>
        <taxon>Endozoicomonadaceae</taxon>
        <taxon>Kistimonas</taxon>
    </lineage>
</organism>
<protein>
    <submittedName>
        <fullName evidence="1">Uncharacterized protein</fullName>
    </submittedName>
</protein>
<dbReference type="EMBL" id="BAABFL010000477">
    <property type="protein sequence ID" value="GAA4652545.1"/>
    <property type="molecule type" value="Genomic_DNA"/>
</dbReference>
<proteinExistence type="predicted"/>
<keyword evidence="2" id="KW-1185">Reference proteome</keyword>
<comment type="caution">
    <text evidence="1">The sequence shown here is derived from an EMBL/GenBank/DDBJ whole genome shotgun (WGS) entry which is preliminary data.</text>
</comment>
<gene>
    <name evidence="1" type="ORF">GCM10023116_48290</name>
</gene>
<accession>A0ABP8V965</accession>
<evidence type="ECO:0000313" key="1">
    <source>
        <dbReference type="EMBL" id="GAA4652545.1"/>
    </source>
</evidence>
<reference evidence="2" key="1">
    <citation type="journal article" date="2019" name="Int. J. Syst. Evol. Microbiol.">
        <title>The Global Catalogue of Microorganisms (GCM) 10K type strain sequencing project: providing services to taxonomists for standard genome sequencing and annotation.</title>
        <authorList>
            <consortium name="The Broad Institute Genomics Platform"/>
            <consortium name="The Broad Institute Genome Sequencing Center for Infectious Disease"/>
            <person name="Wu L."/>
            <person name="Ma J."/>
        </authorList>
    </citation>
    <scope>NUCLEOTIDE SEQUENCE [LARGE SCALE GENOMIC DNA]</scope>
    <source>
        <strain evidence="2">JCM 17805</strain>
    </source>
</reference>